<dbReference type="GeneTree" id="ENSGT00950000182767"/>
<dbReference type="AlphaFoldDB" id="A0A8D0HTR1"/>
<evidence type="ECO:0000313" key="4">
    <source>
        <dbReference type="Ensembl" id="ENSSPUP00000023862.1"/>
    </source>
</evidence>
<dbReference type="PANTHER" id="PTHR47312">
    <property type="entry name" value="MELANOMA-DERIVED GROWTH REGULATORY PROTEIN"/>
    <property type="match status" value="1"/>
</dbReference>
<feature type="signal peptide" evidence="2">
    <location>
        <begin position="1"/>
        <end position="23"/>
    </location>
</feature>
<dbReference type="InterPro" id="IPR043369">
    <property type="entry name" value="MIA"/>
</dbReference>
<evidence type="ECO:0000256" key="1">
    <source>
        <dbReference type="ARBA" id="ARBA00022443"/>
    </source>
</evidence>
<dbReference type="Proteomes" id="UP000694392">
    <property type="component" value="Unplaced"/>
</dbReference>
<sequence length="148" mass="15824">MDAQRTPWIALLLGALLLGAVGGGRQMDKLAEKKLCADADCSHPISMAVALQDYIPPDCRFISIQRGQVIYVFSKLKGRGKLFWGGSVSVPPAPALETALRARGLARMCGGVRHSLLASRGSPRAQLAAPCPTGKRTQWVGGVKVMER</sequence>
<evidence type="ECO:0000256" key="2">
    <source>
        <dbReference type="SAM" id="SignalP"/>
    </source>
</evidence>
<keyword evidence="5" id="KW-1185">Reference proteome</keyword>
<gene>
    <name evidence="4" type="primary">MIA</name>
</gene>
<protein>
    <submittedName>
        <fullName evidence="4">MIA SH3 domain containing</fullName>
    </submittedName>
</protein>
<dbReference type="GO" id="GO:0030198">
    <property type="term" value="P:extracellular matrix organization"/>
    <property type="evidence" value="ECO:0007669"/>
    <property type="project" value="TreeGrafter"/>
</dbReference>
<dbReference type="InterPro" id="IPR036028">
    <property type="entry name" value="SH3-like_dom_sf"/>
</dbReference>
<evidence type="ECO:0000313" key="5">
    <source>
        <dbReference type="Proteomes" id="UP000694392"/>
    </source>
</evidence>
<name>A0A8D0HTR1_SPHPU</name>
<keyword evidence="2" id="KW-0732">Signal</keyword>
<reference evidence="4" key="1">
    <citation type="submission" date="2025-08" db="UniProtKB">
        <authorList>
            <consortium name="Ensembl"/>
        </authorList>
    </citation>
    <scope>IDENTIFICATION</scope>
</reference>
<feature type="chain" id="PRO_5034692757" evidence="2">
    <location>
        <begin position="24"/>
        <end position="148"/>
    </location>
</feature>
<proteinExistence type="predicted"/>
<evidence type="ECO:0000259" key="3">
    <source>
        <dbReference type="Pfam" id="PF07653"/>
    </source>
</evidence>
<dbReference type="Gene3D" id="2.30.30.40">
    <property type="entry name" value="SH3 Domains"/>
    <property type="match status" value="1"/>
</dbReference>
<dbReference type="Ensembl" id="ENSSPUT00000025458.1">
    <property type="protein sequence ID" value="ENSSPUP00000023862.1"/>
    <property type="gene ID" value="ENSSPUG00000018305.1"/>
</dbReference>
<reference evidence="4" key="2">
    <citation type="submission" date="2025-09" db="UniProtKB">
        <authorList>
            <consortium name="Ensembl"/>
        </authorList>
    </citation>
    <scope>IDENTIFICATION</scope>
</reference>
<feature type="domain" description="SH3" evidence="3">
    <location>
        <begin position="48"/>
        <end position="78"/>
    </location>
</feature>
<dbReference type="PANTHER" id="PTHR47312:SF1">
    <property type="entry name" value="MELANOMA-DERIVED GROWTH REGULATORY PROTEIN"/>
    <property type="match status" value="1"/>
</dbReference>
<dbReference type="Pfam" id="PF07653">
    <property type="entry name" value="SH3_2"/>
    <property type="match status" value="1"/>
</dbReference>
<accession>A0A8D0HTR1</accession>
<dbReference type="InterPro" id="IPR001452">
    <property type="entry name" value="SH3_domain"/>
</dbReference>
<keyword evidence="1" id="KW-0728">SH3 domain</keyword>
<dbReference type="SUPFAM" id="SSF50044">
    <property type="entry name" value="SH3-domain"/>
    <property type="match status" value="1"/>
</dbReference>
<organism evidence="4 5">
    <name type="scientific">Sphenodon punctatus</name>
    <name type="common">Tuatara</name>
    <name type="synonym">Hatteria punctata</name>
    <dbReference type="NCBI Taxonomy" id="8508"/>
    <lineage>
        <taxon>Eukaryota</taxon>
        <taxon>Metazoa</taxon>
        <taxon>Chordata</taxon>
        <taxon>Craniata</taxon>
        <taxon>Vertebrata</taxon>
        <taxon>Euteleostomi</taxon>
        <taxon>Lepidosauria</taxon>
        <taxon>Sphenodontia</taxon>
        <taxon>Sphenodontidae</taxon>
        <taxon>Sphenodon</taxon>
    </lineage>
</organism>